<proteinExistence type="predicted"/>
<organism evidence="2 3">
    <name type="scientific">marine gamma proteobacterium HTCC2143</name>
    <dbReference type="NCBI Taxonomy" id="247633"/>
    <lineage>
        <taxon>Bacteria</taxon>
        <taxon>Pseudomonadati</taxon>
        <taxon>Pseudomonadota</taxon>
        <taxon>Gammaproteobacteria</taxon>
        <taxon>Cellvibrionales</taxon>
        <taxon>Spongiibacteraceae</taxon>
        <taxon>BD1-7 clade</taxon>
    </lineage>
</organism>
<evidence type="ECO:0000313" key="2">
    <source>
        <dbReference type="EMBL" id="EAW29634.1"/>
    </source>
</evidence>
<dbReference type="EMBL" id="AAVT01000021">
    <property type="protein sequence ID" value="EAW29634.1"/>
    <property type="molecule type" value="Genomic_DNA"/>
</dbReference>
<keyword evidence="3" id="KW-1185">Reference proteome</keyword>
<keyword evidence="1" id="KW-0812">Transmembrane</keyword>
<name>A0YHQ8_9GAMM</name>
<gene>
    <name evidence="2" type="ORF">GP2143_11629</name>
</gene>
<dbReference type="AlphaFoldDB" id="A0YHQ8"/>
<evidence type="ECO:0000256" key="1">
    <source>
        <dbReference type="SAM" id="Phobius"/>
    </source>
</evidence>
<accession>A0YHQ8</accession>
<keyword evidence="1" id="KW-1133">Transmembrane helix</keyword>
<dbReference type="Proteomes" id="UP000004931">
    <property type="component" value="Unassembled WGS sequence"/>
</dbReference>
<sequence>MPKNRHDPSGTEYTLENIGVGQLISTLVCILIAGLFWRCKKKAASAEGRELVFGSRAIVSPQQVVSIRLLSTLSKSHLVRGISRGWLDRMAENPLSEQAMLLS</sequence>
<reference evidence="2 3" key="1">
    <citation type="journal article" date="2010" name="J. Bacteriol.">
        <title>Genome sequence of the oligotrophic marine Gammaproteobacterium HTCC2143, isolated from the Oregon Coast.</title>
        <authorList>
            <person name="Oh H.M."/>
            <person name="Kang I."/>
            <person name="Ferriera S."/>
            <person name="Giovannoni S.J."/>
            <person name="Cho J.C."/>
        </authorList>
    </citation>
    <scope>NUCLEOTIDE SEQUENCE [LARGE SCALE GENOMIC DNA]</scope>
    <source>
        <strain evidence="2 3">HTCC2143</strain>
    </source>
</reference>
<feature type="transmembrane region" description="Helical" evidence="1">
    <location>
        <begin position="20"/>
        <end position="39"/>
    </location>
</feature>
<evidence type="ECO:0000313" key="3">
    <source>
        <dbReference type="Proteomes" id="UP000004931"/>
    </source>
</evidence>
<keyword evidence="1" id="KW-0472">Membrane</keyword>
<protein>
    <submittedName>
        <fullName evidence="2">Uncharacterized protein</fullName>
    </submittedName>
</protein>
<comment type="caution">
    <text evidence="2">The sequence shown here is derived from an EMBL/GenBank/DDBJ whole genome shotgun (WGS) entry which is preliminary data.</text>
</comment>